<sequence length="126" mass="14067">MQQHALLAFRHWRKLFLCGAKACHRACGRRASRGWMRGVRRCTVGIGLAEAGRLNPIRRLKGRVGIRSLWNEWEADEPVAYLAQLCVVLAGCFRKDCSLDSTKLGSVEIMRGARTTAAGERTEAAR</sequence>
<accession>A0AAN6QDP5</accession>
<reference evidence="1" key="2">
    <citation type="submission" date="2023-05" db="EMBL/GenBank/DDBJ databases">
        <authorList>
            <consortium name="Lawrence Berkeley National Laboratory"/>
            <person name="Steindorff A."/>
            <person name="Hensen N."/>
            <person name="Bonometti L."/>
            <person name="Westerberg I."/>
            <person name="Brannstrom I.O."/>
            <person name="Guillou S."/>
            <person name="Cros-Aarteil S."/>
            <person name="Calhoun S."/>
            <person name="Haridas S."/>
            <person name="Kuo A."/>
            <person name="Mondo S."/>
            <person name="Pangilinan J."/>
            <person name="Riley R."/>
            <person name="Labutti K."/>
            <person name="Andreopoulos B."/>
            <person name="Lipzen A."/>
            <person name="Chen C."/>
            <person name="Yanf M."/>
            <person name="Daum C."/>
            <person name="Ng V."/>
            <person name="Clum A."/>
            <person name="Ohm R."/>
            <person name="Martin F."/>
            <person name="Silar P."/>
            <person name="Natvig D."/>
            <person name="Lalanne C."/>
            <person name="Gautier V."/>
            <person name="Ament-Velasquez S.L."/>
            <person name="Kruys A."/>
            <person name="Hutchinson M.I."/>
            <person name="Powell A.J."/>
            <person name="Barry K."/>
            <person name="Miller A.N."/>
            <person name="Grigoriev I.V."/>
            <person name="Debuchy R."/>
            <person name="Gladieux P."/>
            <person name="Thoren M.H."/>
            <person name="Johannesson H."/>
        </authorList>
    </citation>
    <scope>NUCLEOTIDE SEQUENCE</scope>
    <source>
        <strain evidence="1">CBS 508.74</strain>
    </source>
</reference>
<gene>
    <name evidence="1" type="ORF">N656DRAFT_437010</name>
</gene>
<dbReference type="EMBL" id="MU853364">
    <property type="protein sequence ID" value="KAK4108332.1"/>
    <property type="molecule type" value="Genomic_DNA"/>
</dbReference>
<comment type="caution">
    <text evidence="1">The sequence shown here is derived from an EMBL/GenBank/DDBJ whole genome shotgun (WGS) entry which is preliminary data.</text>
</comment>
<keyword evidence="2" id="KW-1185">Reference proteome</keyword>
<dbReference type="AlphaFoldDB" id="A0AAN6QDP5"/>
<dbReference type="RefSeq" id="XP_064665902.1">
    <property type="nucleotide sequence ID" value="XM_064809652.1"/>
</dbReference>
<evidence type="ECO:0000313" key="2">
    <source>
        <dbReference type="Proteomes" id="UP001302812"/>
    </source>
</evidence>
<organism evidence="1 2">
    <name type="scientific">Canariomyces notabilis</name>
    <dbReference type="NCBI Taxonomy" id="2074819"/>
    <lineage>
        <taxon>Eukaryota</taxon>
        <taxon>Fungi</taxon>
        <taxon>Dikarya</taxon>
        <taxon>Ascomycota</taxon>
        <taxon>Pezizomycotina</taxon>
        <taxon>Sordariomycetes</taxon>
        <taxon>Sordariomycetidae</taxon>
        <taxon>Sordariales</taxon>
        <taxon>Chaetomiaceae</taxon>
        <taxon>Canariomyces</taxon>
    </lineage>
</organism>
<name>A0AAN6QDP5_9PEZI</name>
<reference evidence="1" key="1">
    <citation type="journal article" date="2023" name="Mol. Phylogenet. Evol.">
        <title>Genome-scale phylogeny and comparative genomics of the fungal order Sordariales.</title>
        <authorList>
            <person name="Hensen N."/>
            <person name="Bonometti L."/>
            <person name="Westerberg I."/>
            <person name="Brannstrom I.O."/>
            <person name="Guillou S."/>
            <person name="Cros-Aarteil S."/>
            <person name="Calhoun S."/>
            <person name="Haridas S."/>
            <person name="Kuo A."/>
            <person name="Mondo S."/>
            <person name="Pangilinan J."/>
            <person name="Riley R."/>
            <person name="LaButti K."/>
            <person name="Andreopoulos B."/>
            <person name="Lipzen A."/>
            <person name="Chen C."/>
            <person name="Yan M."/>
            <person name="Daum C."/>
            <person name="Ng V."/>
            <person name="Clum A."/>
            <person name="Steindorff A."/>
            <person name="Ohm R.A."/>
            <person name="Martin F."/>
            <person name="Silar P."/>
            <person name="Natvig D.O."/>
            <person name="Lalanne C."/>
            <person name="Gautier V."/>
            <person name="Ament-Velasquez S.L."/>
            <person name="Kruys A."/>
            <person name="Hutchinson M.I."/>
            <person name="Powell A.J."/>
            <person name="Barry K."/>
            <person name="Miller A.N."/>
            <person name="Grigoriev I.V."/>
            <person name="Debuchy R."/>
            <person name="Gladieux P."/>
            <person name="Hiltunen Thoren M."/>
            <person name="Johannesson H."/>
        </authorList>
    </citation>
    <scope>NUCLEOTIDE SEQUENCE</scope>
    <source>
        <strain evidence="1">CBS 508.74</strain>
    </source>
</reference>
<dbReference type="Proteomes" id="UP001302812">
    <property type="component" value="Unassembled WGS sequence"/>
</dbReference>
<dbReference type="GeneID" id="89933776"/>
<protein>
    <submittedName>
        <fullName evidence="1">Uncharacterized protein</fullName>
    </submittedName>
</protein>
<evidence type="ECO:0000313" key="1">
    <source>
        <dbReference type="EMBL" id="KAK4108332.1"/>
    </source>
</evidence>
<proteinExistence type="predicted"/>